<dbReference type="InterPro" id="IPR005143">
    <property type="entry name" value="TF_LuxR_autoind-bd_dom"/>
</dbReference>
<evidence type="ECO:0000259" key="4">
    <source>
        <dbReference type="PROSITE" id="PS50043"/>
    </source>
</evidence>
<proteinExistence type="predicted"/>
<dbReference type="Pfam" id="PF03472">
    <property type="entry name" value="Autoind_bind"/>
    <property type="match status" value="1"/>
</dbReference>
<protein>
    <submittedName>
        <fullName evidence="5">Autoinducer binding domain-containing protein</fullName>
    </submittedName>
</protein>
<dbReference type="InterPro" id="IPR000792">
    <property type="entry name" value="Tscrpt_reg_LuxR_C"/>
</dbReference>
<comment type="caution">
    <text evidence="5">The sequence shown here is derived from an EMBL/GenBank/DDBJ whole genome shotgun (WGS) entry which is preliminary data.</text>
</comment>
<keyword evidence="2" id="KW-0238">DNA-binding</keyword>
<dbReference type="PROSITE" id="PS50043">
    <property type="entry name" value="HTH_LUXR_2"/>
    <property type="match status" value="1"/>
</dbReference>
<gene>
    <name evidence="5" type="ORF">ACFQS8_02860</name>
</gene>
<keyword evidence="1" id="KW-0805">Transcription regulation</keyword>
<dbReference type="EMBL" id="JBHTBR010000002">
    <property type="protein sequence ID" value="MFC7290545.1"/>
    <property type="molecule type" value="Genomic_DNA"/>
</dbReference>
<organism evidence="5 6">
    <name type="scientific">Hirschia litorea</name>
    <dbReference type="NCBI Taxonomy" id="1199156"/>
    <lineage>
        <taxon>Bacteria</taxon>
        <taxon>Pseudomonadati</taxon>
        <taxon>Pseudomonadota</taxon>
        <taxon>Alphaproteobacteria</taxon>
        <taxon>Hyphomonadales</taxon>
        <taxon>Hyphomonadaceae</taxon>
        <taxon>Hirschia</taxon>
    </lineage>
</organism>
<dbReference type="SUPFAM" id="SSF46894">
    <property type="entry name" value="C-terminal effector domain of the bipartite response regulators"/>
    <property type="match status" value="1"/>
</dbReference>
<evidence type="ECO:0000313" key="5">
    <source>
        <dbReference type="EMBL" id="MFC7290545.1"/>
    </source>
</evidence>
<evidence type="ECO:0000256" key="3">
    <source>
        <dbReference type="ARBA" id="ARBA00023163"/>
    </source>
</evidence>
<dbReference type="SUPFAM" id="SSF75516">
    <property type="entry name" value="Pheromone-binding domain of LuxR-like quorum-sensing transcription factors"/>
    <property type="match status" value="1"/>
</dbReference>
<feature type="domain" description="HTH luxR-type" evidence="4">
    <location>
        <begin position="171"/>
        <end position="236"/>
    </location>
</feature>
<evidence type="ECO:0000256" key="1">
    <source>
        <dbReference type="ARBA" id="ARBA00023015"/>
    </source>
</evidence>
<dbReference type="SMART" id="SM00421">
    <property type="entry name" value="HTH_LUXR"/>
    <property type="match status" value="1"/>
</dbReference>
<evidence type="ECO:0000313" key="6">
    <source>
        <dbReference type="Proteomes" id="UP001596492"/>
    </source>
</evidence>
<dbReference type="InterPro" id="IPR016032">
    <property type="entry name" value="Sig_transdc_resp-reg_C-effctor"/>
</dbReference>
<dbReference type="InterPro" id="IPR036693">
    <property type="entry name" value="TF_LuxR_autoind-bd_dom_sf"/>
</dbReference>
<dbReference type="Gene3D" id="1.10.10.10">
    <property type="entry name" value="Winged helix-like DNA-binding domain superfamily/Winged helix DNA-binding domain"/>
    <property type="match status" value="1"/>
</dbReference>
<dbReference type="Gene3D" id="3.30.450.80">
    <property type="entry name" value="Transcription factor LuxR-like, autoinducer-binding domain"/>
    <property type="match status" value="1"/>
</dbReference>
<reference evidence="6" key="1">
    <citation type="journal article" date="2019" name="Int. J. Syst. Evol. Microbiol.">
        <title>The Global Catalogue of Microorganisms (GCM) 10K type strain sequencing project: providing services to taxonomists for standard genome sequencing and annotation.</title>
        <authorList>
            <consortium name="The Broad Institute Genomics Platform"/>
            <consortium name="The Broad Institute Genome Sequencing Center for Infectious Disease"/>
            <person name="Wu L."/>
            <person name="Ma J."/>
        </authorList>
    </citation>
    <scope>NUCLEOTIDE SEQUENCE [LARGE SCALE GENOMIC DNA]</scope>
    <source>
        <strain evidence="6">CCUG 51308</strain>
    </source>
</reference>
<keyword evidence="6" id="KW-1185">Reference proteome</keyword>
<dbReference type="Proteomes" id="UP001596492">
    <property type="component" value="Unassembled WGS sequence"/>
</dbReference>
<dbReference type="CDD" id="cd06170">
    <property type="entry name" value="LuxR_C_like"/>
    <property type="match status" value="1"/>
</dbReference>
<dbReference type="PANTHER" id="PTHR44688:SF16">
    <property type="entry name" value="DNA-BINDING TRANSCRIPTIONAL ACTIVATOR DEVR_DOSR"/>
    <property type="match status" value="1"/>
</dbReference>
<dbReference type="RefSeq" id="WP_382165523.1">
    <property type="nucleotide sequence ID" value="NZ_JBHTBR010000002.1"/>
</dbReference>
<dbReference type="Pfam" id="PF00196">
    <property type="entry name" value="GerE"/>
    <property type="match status" value="1"/>
</dbReference>
<name>A0ABW2IHH1_9PROT</name>
<dbReference type="PANTHER" id="PTHR44688">
    <property type="entry name" value="DNA-BINDING TRANSCRIPTIONAL ACTIVATOR DEVR_DOSR"/>
    <property type="match status" value="1"/>
</dbReference>
<accession>A0ABW2IHH1</accession>
<evidence type="ECO:0000256" key="2">
    <source>
        <dbReference type="ARBA" id="ARBA00023125"/>
    </source>
</evidence>
<dbReference type="InterPro" id="IPR036388">
    <property type="entry name" value="WH-like_DNA-bd_sf"/>
</dbReference>
<sequence>MTLQNFDILQTLKSIDRAETSESVLNVFKSYIKQLGFDRFFVSQLVNPLSPMARKAMMFTDWPDDLVEERVGKGQMLNDPVIIYGLRSRTPFTWETAFNYEKRYGSGMKDAAVEYEMNDGYMFPMRRPGSVDGGISLATKRLDLSPDKRAELELACMHCYYRLEALHPAPPAEPEIRLAPRERDVLQYAAVGKTFWEMSVIMGISEAAAKDSMRRARQKLDCVNTTQAVSRAISRDLILP</sequence>
<keyword evidence="3" id="KW-0804">Transcription</keyword>